<dbReference type="SUPFAM" id="SSF46767">
    <property type="entry name" value="Methylated DNA-protein cysteine methyltransferase, C-terminal domain"/>
    <property type="match status" value="1"/>
</dbReference>
<dbReference type="PANTHER" id="PTHR10815">
    <property type="entry name" value="METHYLATED-DNA--PROTEIN-CYSTEINE METHYLTRANSFERASE"/>
    <property type="match status" value="1"/>
</dbReference>
<dbReference type="Pfam" id="PF02870">
    <property type="entry name" value="Methyltransf_1N"/>
    <property type="match status" value="1"/>
</dbReference>
<evidence type="ECO:0000256" key="1">
    <source>
        <dbReference type="ARBA" id="ARBA00001286"/>
    </source>
</evidence>
<feature type="domain" description="Methylguanine DNA methyltransferase ribonuclease-like" evidence="10">
    <location>
        <begin position="8"/>
        <end position="72"/>
    </location>
</feature>
<evidence type="ECO:0000256" key="7">
    <source>
        <dbReference type="ARBA" id="ARBA00049348"/>
    </source>
</evidence>
<feature type="active site" description="Nucleophile; methyl group acceptor" evidence="8">
    <location>
        <position position="128"/>
    </location>
</feature>
<comment type="similarity">
    <text evidence="8">Belongs to the MGMT family.</text>
</comment>
<evidence type="ECO:0000256" key="3">
    <source>
        <dbReference type="ARBA" id="ARBA00022603"/>
    </source>
</evidence>
<evidence type="ECO:0000256" key="5">
    <source>
        <dbReference type="ARBA" id="ARBA00022763"/>
    </source>
</evidence>
<evidence type="ECO:0000256" key="8">
    <source>
        <dbReference type="HAMAP-Rule" id="MF_00772"/>
    </source>
</evidence>
<accession>A0ABN6MRQ7</accession>
<name>A0ABN6MRQ7_9BACT</name>
<keyword evidence="6 8" id="KW-0234">DNA repair</keyword>
<dbReference type="Proteomes" id="UP001162891">
    <property type="component" value="Chromosome"/>
</dbReference>
<comment type="function">
    <text evidence="8">Involved in the cellular defense against the biological effects of O6-methylguanine (O6-MeG) and O4-methylthymine (O4-MeT) in DNA. Repairs the methylated nucleobase in DNA by stoichiometrically transferring the methyl group to a cysteine residue in the enzyme. This is a suicide reaction: the enzyme is irreversibly inactivated.</text>
</comment>
<dbReference type="InterPro" id="IPR014048">
    <property type="entry name" value="MethylDNA_cys_MeTrfase_DNA-bd"/>
</dbReference>
<dbReference type="Pfam" id="PF01035">
    <property type="entry name" value="DNA_binding_1"/>
    <property type="match status" value="1"/>
</dbReference>
<dbReference type="RefSeq" id="WP_248360929.1">
    <property type="nucleotide sequence ID" value="NZ_AP025591.1"/>
</dbReference>
<protein>
    <recommendedName>
        <fullName evidence="8">Methylated-DNA--protein-cysteine methyltransferase</fullName>
        <ecNumber evidence="8">2.1.1.63</ecNumber>
    </recommendedName>
    <alternativeName>
        <fullName evidence="8">6-O-methylguanine-DNA methyltransferase</fullName>
        <shortName evidence="8">MGMT</shortName>
    </alternativeName>
    <alternativeName>
        <fullName evidence="8">O-6-methylguanine-DNA-alkyltransferase</fullName>
    </alternativeName>
</protein>
<keyword evidence="3 8" id="KW-0489">Methyltransferase</keyword>
<comment type="catalytic activity">
    <reaction evidence="1 8">
        <text>a 4-O-methyl-thymidine in DNA + L-cysteinyl-[protein] = a thymidine in DNA + S-methyl-L-cysteinyl-[protein]</text>
        <dbReference type="Rhea" id="RHEA:53428"/>
        <dbReference type="Rhea" id="RHEA-COMP:10131"/>
        <dbReference type="Rhea" id="RHEA-COMP:10132"/>
        <dbReference type="Rhea" id="RHEA-COMP:13555"/>
        <dbReference type="Rhea" id="RHEA-COMP:13556"/>
        <dbReference type="ChEBI" id="CHEBI:29950"/>
        <dbReference type="ChEBI" id="CHEBI:82612"/>
        <dbReference type="ChEBI" id="CHEBI:137386"/>
        <dbReference type="ChEBI" id="CHEBI:137387"/>
        <dbReference type="EC" id="2.1.1.63"/>
    </reaction>
</comment>
<dbReference type="EC" id="2.1.1.63" evidence="8"/>
<dbReference type="SUPFAM" id="SSF53155">
    <property type="entry name" value="Methylated DNA-protein cysteine methyltransferase domain"/>
    <property type="match status" value="1"/>
</dbReference>
<dbReference type="InterPro" id="IPR008332">
    <property type="entry name" value="MethylG_MeTrfase_N"/>
</dbReference>
<dbReference type="InterPro" id="IPR023546">
    <property type="entry name" value="MGMT"/>
</dbReference>
<comment type="miscellaneous">
    <text evidence="8">This enzyme catalyzes only one turnover and therefore is not strictly catalytic. According to one definition, an enzyme is a biocatalyst that acts repeatedly and over many reaction cycles.</text>
</comment>
<dbReference type="NCBIfam" id="TIGR00589">
    <property type="entry name" value="ogt"/>
    <property type="match status" value="1"/>
</dbReference>
<dbReference type="InterPro" id="IPR036388">
    <property type="entry name" value="WH-like_DNA-bd_sf"/>
</dbReference>
<proteinExistence type="inferred from homology"/>
<dbReference type="EMBL" id="AP025591">
    <property type="protein sequence ID" value="BDG03166.1"/>
    <property type="molecule type" value="Genomic_DNA"/>
</dbReference>
<dbReference type="InterPro" id="IPR036217">
    <property type="entry name" value="MethylDNA_cys_MeTrfase_DNAb"/>
</dbReference>
<dbReference type="InterPro" id="IPR036631">
    <property type="entry name" value="MGMT_N_sf"/>
</dbReference>
<keyword evidence="4 8" id="KW-0808">Transferase</keyword>
<evidence type="ECO:0000256" key="6">
    <source>
        <dbReference type="ARBA" id="ARBA00023204"/>
    </source>
</evidence>
<evidence type="ECO:0000313" key="12">
    <source>
        <dbReference type="Proteomes" id="UP001162891"/>
    </source>
</evidence>
<evidence type="ECO:0000256" key="4">
    <source>
        <dbReference type="ARBA" id="ARBA00022679"/>
    </source>
</evidence>
<dbReference type="Gene3D" id="1.10.10.10">
    <property type="entry name" value="Winged helix-like DNA-binding domain superfamily/Winged helix DNA-binding domain"/>
    <property type="match status" value="1"/>
</dbReference>
<organism evidence="11 12">
    <name type="scientific">Anaeromyxobacter oryzae</name>
    <dbReference type="NCBI Taxonomy" id="2918170"/>
    <lineage>
        <taxon>Bacteria</taxon>
        <taxon>Pseudomonadati</taxon>
        <taxon>Myxococcota</taxon>
        <taxon>Myxococcia</taxon>
        <taxon>Myxococcales</taxon>
        <taxon>Cystobacterineae</taxon>
        <taxon>Anaeromyxobacteraceae</taxon>
        <taxon>Anaeromyxobacter</taxon>
    </lineage>
</organism>
<sequence length="169" mass="17794">MTRHALSMPSPLGTITLVANDDALVAVHLGDEAASSAVAAQAAPAHPVLERAREQLAEYLAGRRTAFELPLHLGGTDFQRAVWTALRAIPFGETRTYGELARTVGRPAAVRAVGAANGQNPLAIVVPCHRVIGADGTLTGYAGGLARKRWLLAHEAAPVPGPLFDRARR</sequence>
<comment type="subcellular location">
    <subcellularLocation>
        <location evidence="8">Cytoplasm</location>
    </subcellularLocation>
</comment>
<feature type="domain" description="Methylated-DNA-[protein]-cysteine S-methyltransferase DNA binding" evidence="9">
    <location>
        <begin position="77"/>
        <end position="156"/>
    </location>
</feature>
<dbReference type="InterPro" id="IPR001497">
    <property type="entry name" value="MethylDNA_cys_MeTrfase_AS"/>
</dbReference>
<evidence type="ECO:0000259" key="10">
    <source>
        <dbReference type="Pfam" id="PF02870"/>
    </source>
</evidence>
<dbReference type="GO" id="GO:0008168">
    <property type="term" value="F:methyltransferase activity"/>
    <property type="evidence" value="ECO:0007669"/>
    <property type="project" value="UniProtKB-KW"/>
</dbReference>
<comment type="catalytic activity">
    <reaction evidence="7 8">
        <text>a 6-O-methyl-2'-deoxyguanosine in DNA + L-cysteinyl-[protein] = S-methyl-L-cysteinyl-[protein] + a 2'-deoxyguanosine in DNA</text>
        <dbReference type="Rhea" id="RHEA:24000"/>
        <dbReference type="Rhea" id="RHEA-COMP:10131"/>
        <dbReference type="Rhea" id="RHEA-COMP:10132"/>
        <dbReference type="Rhea" id="RHEA-COMP:11367"/>
        <dbReference type="Rhea" id="RHEA-COMP:11368"/>
        <dbReference type="ChEBI" id="CHEBI:29950"/>
        <dbReference type="ChEBI" id="CHEBI:82612"/>
        <dbReference type="ChEBI" id="CHEBI:85445"/>
        <dbReference type="ChEBI" id="CHEBI:85448"/>
        <dbReference type="EC" id="2.1.1.63"/>
    </reaction>
</comment>
<keyword evidence="2 8" id="KW-0963">Cytoplasm</keyword>
<evidence type="ECO:0000259" key="9">
    <source>
        <dbReference type="Pfam" id="PF01035"/>
    </source>
</evidence>
<evidence type="ECO:0000256" key="2">
    <source>
        <dbReference type="ARBA" id="ARBA00022490"/>
    </source>
</evidence>
<keyword evidence="5 8" id="KW-0227">DNA damage</keyword>
<dbReference type="Gene3D" id="3.30.160.70">
    <property type="entry name" value="Methylated DNA-protein cysteine methyltransferase domain"/>
    <property type="match status" value="1"/>
</dbReference>
<dbReference type="CDD" id="cd06445">
    <property type="entry name" value="ATase"/>
    <property type="match status" value="1"/>
</dbReference>
<keyword evidence="12" id="KW-1185">Reference proteome</keyword>
<reference evidence="12" key="1">
    <citation type="journal article" date="2022" name="Int. J. Syst. Evol. Microbiol.">
        <title>Anaeromyxobacter oryzae sp. nov., Anaeromyxobacter diazotrophicus sp. nov. and Anaeromyxobacter paludicola sp. nov., isolated from paddy soils.</title>
        <authorList>
            <person name="Itoh H."/>
            <person name="Xu Z."/>
            <person name="Mise K."/>
            <person name="Masuda Y."/>
            <person name="Ushijima N."/>
            <person name="Hayakawa C."/>
            <person name="Shiratori Y."/>
            <person name="Senoo K."/>
        </authorList>
    </citation>
    <scope>NUCLEOTIDE SEQUENCE [LARGE SCALE GENOMIC DNA]</scope>
    <source>
        <strain evidence="12">Red232</strain>
    </source>
</reference>
<dbReference type="PROSITE" id="PS00374">
    <property type="entry name" value="MGMT"/>
    <property type="match status" value="1"/>
</dbReference>
<dbReference type="HAMAP" id="MF_00772">
    <property type="entry name" value="OGT"/>
    <property type="match status" value="1"/>
</dbReference>
<dbReference type="PANTHER" id="PTHR10815:SF5">
    <property type="entry name" value="METHYLATED-DNA--PROTEIN-CYSTEINE METHYLTRANSFERASE"/>
    <property type="match status" value="1"/>
</dbReference>
<dbReference type="GO" id="GO:0032259">
    <property type="term" value="P:methylation"/>
    <property type="evidence" value="ECO:0007669"/>
    <property type="project" value="UniProtKB-KW"/>
</dbReference>
<gene>
    <name evidence="11" type="primary">ogt</name>
    <name evidence="11" type="ORF">AMOR_21620</name>
</gene>
<evidence type="ECO:0000313" key="11">
    <source>
        <dbReference type="EMBL" id="BDG03166.1"/>
    </source>
</evidence>